<comment type="caution">
    <text evidence="3">The sequence shown here is derived from an EMBL/GenBank/DDBJ whole genome shotgun (WGS) entry which is preliminary data.</text>
</comment>
<reference evidence="3 4" key="1">
    <citation type="submission" date="2019-06" db="EMBL/GenBank/DDBJ databases">
        <title>Draft genome of Aliikangiella marina GYP-15.</title>
        <authorList>
            <person name="Wang G."/>
        </authorList>
    </citation>
    <scope>NUCLEOTIDE SEQUENCE [LARGE SCALE GENOMIC DNA]</scope>
    <source>
        <strain evidence="3 4">GYP-15</strain>
    </source>
</reference>
<dbReference type="AlphaFoldDB" id="A0A545T932"/>
<comment type="similarity">
    <text evidence="1">Belongs to the GMC oxidoreductase family.</text>
</comment>
<dbReference type="InterPro" id="IPR007867">
    <property type="entry name" value="GMC_OxRtase_C"/>
</dbReference>
<dbReference type="SUPFAM" id="SSF51905">
    <property type="entry name" value="FAD/NAD(P)-binding domain"/>
    <property type="match status" value="1"/>
</dbReference>
<dbReference type="SUPFAM" id="SSF54373">
    <property type="entry name" value="FAD-linked reductases, C-terminal domain"/>
    <property type="match status" value="1"/>
</dbReference>
<gene>
    <name evidence="3" type="ORF">FLL45_12545</name>
</gene>
<dbReference type="GO" id="GO:0016614">
    <property type="term" value="F:oxidoreductase activity, acting on CH-OH group of donors"/>
    <property type="evidence" value="ECO:0007669"/>
    <property type="project" value="InterPro"/>
</dbReference>
<protein>
    <recommendedName>
        <fullName evidence="2">Glucose-methanol-choline oxidoreductase N-terminal domain-containing protein</fullName>
    </recommendedName>
</protein>
<dbReference type="Proteomes" id="UP000317839">
    <property type="component" value="Unassembled WGS sequence"/>
</dbReference>
<evidence type="ECO:0000256" key="1">
    <source>
        <dbReference type="ARBA" id="ARBA00010790"/>
    </source>
</evidence>
<dbReference type="Gene3D" id="3.50.50.60">
    <property type="entry name" value="FAD/NAD(P)-binding domain"/>
    <property type="match status" value="3"/>
</dbReference>
<dbReference type="PANTHER" id="PTHR11552:SF100">
    <property type="entry name" value="DEHYDROGENASE, PUTATIVE (AFU_ORTHOLOGUE AFUA_5G00630)-RELATED"/>
    <property type="match status" value="1"/>
</dbReference>
<dbReference type="GO" id="GO:0050660">
    <property type="term" value="F:flavin adenine dinucleotide binding"/>
    <property type="evidence" value="ECO:0007669"/>
    <property type="project" value="InterPro"/>
</dbReference>
<dbReference type="OrthoDB" id="9785276at2"/>
<dbReference type="PROSITE" id="PS00624">
    <property type="entry name" value="GMC_OXRED_2"/>
    <property type="match status" value="1"/>
</dbReference>
<accession>A0A545T932</accession>
<keyword evidence="4" id="KW-1185">Reference proteome</keyword>
<dbReference type="InterPro" id="IPR012132">
    <property type="entry name" value="GMC_OxRdtase"/>
</dbReference>
<dbReference type="InterPro" id="IPR000172">
    <property type="entry name" value="GMC_OxRdtase_N"/>
</dbReference>
<dbReference type="PANTHER" id="PTHR11552">
    <property type="entry name" value="GLUCOSE-METHANOL-CHOLINE GMC OXIDOREDUCTASE"/>
    <property type="match status" value="1"/>
</dbReference>
<dbReference type="RefSeq" id="WP_142942403.1">
    <property type="nucleotide sequence ID" value="NZ_VIKR01000003.1"/>
</dbReference>
<dbReference type="Gene3D" id="3.30.560.10">
    <property type="entry name" value="Glucose Oxidase, domain 3"/>
    <property type="match status" value="1"/>
</dbReference>
<organism evidence="3 4">
    <name type="scientific">Aliikangiella marina</name>
    <dbReference type="NCBI Taxonomy" id="1712262"/>
    <lineage>
        <taxon>Bacteria</taxon>
        <taxon>Pseudomonadati</taxon>
        <taxon>Pseudomonadota</taxon>
        <taxon>Gammaproteobacteria</taxon>
        <taxon>Oceanospirillales</taxon>
        <taxon>Pleioneaceae</taxon>
        <taxon>Aliikangiella</taxon>
    </lineage>
</organism>
<evidence type="ECO:0000313" key="3">
    <source>
        <dbReference type="EMBL" id="TQV73695.1"/>
    </source>
</evidence>
<feature type="domain" description="Glucose-methanol-choline oxidoreductase N-terminal" evidence="2">
    <location>
        <begin position="439"/>
        <end position="453"/>
    </location>
</feature>
<evidence type="ECO:0000259" key="2">
    <source>
        <dbReference type="PROSITE" id="PS00624"/>
    </source>
</evidence>
<proteinExistence type="inferred from homology"/>
<evidence type="ECO:0000313" key="4">
    <source>
        <dbReference type="Proteomes" id="UP000317839"/>
    </source>
</evidence>
<dbReference type="Pfam" id="PF05199">
    <property type="entry name" value="GMC_oxred_C"/>
    <property type="match status" value="1"/>
</dbReference>
<dbReference type="InterPro" id="IPR036188">
    <property type="entry name" value="FAD/NAD-bd_sf"/>
</dbReference>
<name>A0A545T932_9GAMM</name>
<dbReference type="Pfam" id="PF00732">
    <property type="entry name" value="GMC_oxred_N"/>
    <property type="match status" value="2"/>
</dbReference>
<sequence length="747" mass="82945">MNFYLTKINYFNRLSIALRKTGKALFTACLLFCTIVSSQVFSNSEQLLEEKYRKIQLSNSPQDSHPLSKTQVEDEYEFIIVGSGAGGGPLAAKLARAGHTVLLLEAGKNKGSWPFYGIPAGHARASEDAFLSWNFHVDHYSTNQQAVRDSKLMCSNDRGAVKRCVMSANGDSCTCPSSHPNSHGLFYPRGSALGGSTVNNAMITVLPKNSDWNYIAQLTSDPNWQWTNMSRYYEEIKNELGLQVSHPQPEQFLNMHGSQVKQIIDASIKTGFDGNEIPNIPPEATAEDALVGDINQAIANDQATGIWSIPTATNRGQRNGTREMVLRSACIKDNIAIPAQSHYSAKRYCEEHNLINPKTNKPYLTVKTSAFVTKVLWQEEPTFDEQTQSWQCAESCRKAVGVEFIDRSNVYKADRLYRQSDAAPRVEVRVSKEVIISAGTFNTPQILMLSGIGPREELEREDLNIFTRVDLPGVGKNLQDRYEVAVINQAAQKFKVHQTCNINNILTDPCLYQWLASRIFLQQGSGFYATNGTVFSMVKKSANSQEEDLHMFAGPVDFSGYFNQYSQAHQSGDKWSWLILKGHTENRGGVVTLASADPTDRPKINFNYFEDGNEGTQAQGGPANASDLDLQAVIEGVRHVRKINQMIEENGFSFTEVQPGSDLQTDEEIGQWIKDESWGHHACGTARMGGDDDQLAVLDGQFRVRGTEGLRVVDASIFPRIPGTFIALPIYLASAKAADDIITEYQE</sequence>
<dbReference type="EMBL" id="VIKR01000003">
    <property type="protein sequence ID" value="TQV73695.1"/>
    <property type="molecule type" value="Genomic_DNA"/>
</dbReference>